<feature type="transmembrane region" description="Helical" evidence="1">
    <location>
        <begin position="51"/>
        <end position="72"/>
    </location>
</feature>
<accession>A0A7W8CV17</accession>
<feature type="transmembrane region" description="Helical" evidence="1">
    <location>
        <begin position="79"/>
        <end position="96"/>
    </location>
</feature>
<keyword evidence="1" id="KW-0472">Membrane</keyword>
<dbReference type="EMBL" id="JACHHK010000001">
    <property type="protein sequence ID" value="MBB5182083.1"/>
    <property type="molecule type" value="Genomic_DNA"/>
</dbReference>
<reference evidence="2 3" key="1">
    <citation type="submission" date="2020-08" db="EMBL/GenBank/DDBJ databases">
        <title>Genomic Encyclopedia of Type Strains, Phase IV (KMG-IV): sequencing the most valuable type-strain genomes for metagenomic binning, comparative biology and taxonomic classification.</title>
        <authorList>
            <person name="Goeker M."/>
        </authorList>
    </citation>
    <scope>NUCLEOTIDE SEQUENCE [LARGE SCALE GENOMIC DNA]</scope>
    <source>
        <strain evidence="2 3">DSM 25799</strain>
    </source>
</reference>
<feature type="transmembrane region" description="Helical" evidence="1">
    <location>
        <begin position="20"/>
        <end position="39"/>
    </location>
</feature>
<name>A0A7W8CV17_9FIRM</name>
<keyword evidence="1" id="KW-0812">Transmembrane</keyword>
<feature type="transmembrane region" description="Helical" evidence="1">
    <location>
        <begin position="102"/>
        <end position="120"/>
    </location>
</feature>
<dbReference type="Proteomes" id="UP000539953">
    <property type="component" value="Unassembled WGS sequence"/>
</dbReference>
<feature type="transmembrane region" description="Helical" evidence="1">
    <location>
        <begin position="127"/>
        <end position="144"/>
    </location>
</feature>
<sequence length="203" mass="22836">MDNIEQAASKMTTAQTVCKYINKITIFLTIAVAIIILAIDPTIYLTQTWTLIHWVGLAMIVIIVSSKISAYIGVLKNPHHNIIFIVLQLIFVPIITNFLINYFHLPVLVASSIAFATLTPGGFGKNFAYNILLSVCMLFISWYVLPSSSTAVNEVYTASTSTTARIVVAILGLIALAVYEYFDWKRKMRDKNEPLEVYYFKEK</sequence>
<dbReference type="AlphaFoldDB" id="A0A7W8CV17"/>
<evidence type="ECO:0000313" key="2">
    <source>
        <dbReference type="EMBL" id="MBB5182083.1"/>
    </source>
</evidence>
<keyword evidence="3" id="KW-1185">Reference proteome</keyword>
<feature type="transmembrane region" description="Helical" evidence="1">
    <location>
        <begin position="164"/>
        <end position="182"/>
    </location>
</feature>
<evidence type="ECO:0000256" key="1">
    <source>
        <dbReference type="SAM" id="Phobius"/>
    </source>
</evidence>
<proteinExistence type="predicted"/>
<protein>
    <submittedName>
        <fullName evidence="2">Uncharacterized protein</fullName>
    </submittedName>
</protein>
<comment type="caution">
    <text evidence="2">The sequence shown here is derived from an EMBL/GenBank/DDBJ whole genome shotgun (WGS) entry which is preliminary data.</text>
</comment>
<organism evidence="2 3">
    <name type="scientific">Catenisphaera adipataccumulans</name>
    <dbReference type="NCBI Taxonomy" id="700500"/>
    <lineage>
        <taxon>Bacteria</taxon>
        <taxon>Bacillati</taxon>
        <taxon>Bacillota</taxon>
        <taxon>Erysipelotrichia</taxon>
        <taxon>Erysipelotrichales</taxon>
        <taxon>Erysipelotrichaceae</taxon>
        <taxon>Catenisphaera</taxon>
    </lineage>
</organism>
<dbReference type="RefSeq" id="WP_183326497.1">
    <property type="nucleotide sequence ID" value="NZ_JACHHK010000001.1"/>
</dbReference>
<evidence type="ECO:0000313" key="3">
    <source>
        <dbReference type="Proteomes" id="UP000539953"/>
    </source>
</evidence>
<gene>
    <name evidence="2" type="ORF">HNQ47_000086</name>
</gene>
<keyword evidence="1" id="KW-1133">Transmembrane helix</keyword>